<feature type="transmembrane region" description="Helical" evidence="2">
    <location>
        <begin position="147"/>
        <end position="171"/>
    </location>
</feature>
<feature type="region of interest" description="Disordered" evidence="1">
    <location>
        <begin position="472"/>
        <end position="491"/>
    </location>
</feature>
<dbReference type="Pfam" id="PF19877">
    <property type="entry name" value="DUF6350"/>
    <property type="match status" value="1"/>
</dbReference>
<feature type="transmembrane region" description="Helical" evidence="2">
    <location>
        <begin position="447"/>
        <end position="468"/>
    </location>
</feature>
<proteinExistence type="predicted"/>
<feature type="transmembrane region" description="Helical" evidence="2">
    <location>
        <begin position="353"/>
        <end position="373"/>
    </location>
</feature>
<feature type="transmembrane region" description="Helical" evidence="2">
    <location>
        <begin position="286"/>
        <end position="310"/>
    </location>
</feature>
<accession>A0ABU8RH76</accession>
<feature type="transmembrane region" description="Helical" evidence="2">
    <location>
        <begin position="413"/>
        <end position="435"/>
    </location>
</feature>
<dbReference type="Proteomes" id="UP001387100">
    <property type="component" value="Unassembled WGS sequence"/>
</dbReference>
<keyword evidence="2" id="KW-0812">Transmembrane</keyword>
<keyword evidence="4" id="KW-1185">Reference proteome</keyword>
<feature type="transmembrane region" description="Helical" evidence="2">
    <location>
        <begin position="178"/>
        <end position="199"/>
    </location>
</feature>
<evidence type="ECO:0000256" key="2">
    <source>
        <dbReference type="SAM" id="Phobius"/>
    </source>
</evidence>
<evidence type="ECO:0000313" key="4">
    <source>
        <dbReference type="Proteomes" id="UP001387100"/>
    </source>
</evidence>
<comment type="caution">
    <text evidence="3">The sequence shown here is derived from an EMBL/GenBank/DDBJ whole genome shotgun (WGS) entry which is preliminary data.</text>
</comment>
<dbReference type="EMBL" id="JBBIAA010000002">
    <property type="protein sequence ID" value="MEJ5944427.1"/>
    <property type="molecule type" value="Genomic_DNA"/>
</dbReference>
<dbReference type="InterPro" id="IPR045931">
    <property type="entry name" value="DUF6350"/>
</dbReference>
<organism evidence="3 4">
    <name type="scientific">Pseudokineococcus basanitobsidens</name>
    <dbReference type="NCBI Taxonomy" id="1926649"/>
    <lineage>
        <taxon>Bacteria</taxon>
        <taxon>Bacillati</taxon>
        <taxon>Actinomycetota</taxon>
        <taxon>Actinomycetes</taxon>
        <taxon>Kineosporiales</taxon>
        <taxon>Kineosporiaceae</taxon>
        <taxon>Pseudokineococcus</taxon>
    </lineage>
</organism>
<feature type="transmembrane region" description="Helical" evidence="2">
    <location>
        <begin position="42"/>
        <end position="71"/>
    </location>
</feature>
<feature type="region of interest" description="Disordered" evidence="1">
    <location>
        <begin position="1"/>
        <end position="32"/>
    </location>
</feature>
<dbReference type="RefSeq" id="WP_339573806.1">
    <property type="nucleotide sequence ID" value="NZ_JBBIAA010000002.1"/>
</dbReference>
<feature type="transmembrane region" description="Helical" evidence="2">
    <location>
        <begin position="254"/>
        <end position="274"/>
    </location>
</feature>
<sequence>MSETIEPSDRPVTGAAVLPGRRAPAGPEHEDRGGGALLTSPLLLGLLAGTQAVLGSLLCVVAPVMAVWLVASRTGATWDDALRVAADGWLLAHGSVLAVPGGRLGLWPLGLALLPVAWSVSAGRRTAVALEATHPAGRAPRQGLDGALVAALAGVVVAHVVLAVVVALVAGSSAVRPALGATALGAAVVAGAAAGAALASARLHLSVPRVGRRARGRAAGREPVGDAPSLRGALADLVHLPRPARAVVAAGGRSLLWCLLGAGAVLLVSLVAGAGQVVDLHRALDAGVVGGAVLLVGQLLLLPTALVWALSWVAGPGFAVGEGTSVTPGGTDLGALPALPLLGGLPQQGTGGGALWVVLLLPVAAGAVAALRLRRSAPLAVRPAPTAADAGHGALRRAGAEVLRRGRPALLRALGVGVVAGVGAALLAAASSGPVGPGALDVVGPRWWATGGAVGGLVLLGAAAALLAPGRGVAPPGGDAPPPGADDKLGG</sequence>
<evidence type="ECO:0000313" key="3">
    <source>
        <dbReference type="EMBL" id="MEJ5944427.1"/>
    </source>
</evidence>
<protein>
    <submittedName>
        <fullName evidence="3">DUF6350 family protein</fullName>
    </submittedName>
</protein>
<gene>
    <name evidence="3" type="ORF">WDZ17_03865</name>
</gene>
<reference evidence="3 4" key="1">
    <citation type="journal article" date="2017" name="Int. J. Syst. Evol. Microbiol.">
        <title>Pseudokineococcus basanitobsidens sp. nov., isolated from volcanic rock.</title>
        <authorList>
            <person name="Lee D.W."/>
            <person name="Park M.Y."/>
            <person name="Kim J.J."/>
            <person name="Kim B.S."/>
        </authorList>
    </citation>
    <scope>NUCLEOTIDE SEQUENCE [LARGE SCALE GENOMIC DNA]</scope>
    <source>
        <strain evidence="3 4">DSM 103726</strain>
    </source>
</reference>
<evidence type="ECO:0000256" key="1">
    <source>
        <dbReference type="SAM" id="MobiDB-lite"/>
    </source>
</evidence>
<name>A0ABU8RH76_9ACTN</name>
<keyword evidence="2" id="KW-1133">Transmembrane helix</keyword>
<keyword evidence="2" id="KW-0472">Membrane</keyword>